<reference evidence="3 4" key="1">
    <citation type="submission" date="2019-02" db="EMBL/GenBank/DDBJ databases">
        <title>Deep-cultivation of Planctomycetes and their phenomic and genomic characterization uncovers novel biology.</title>
        <authorList>
            <person name="Wiegand S."/>
            <person name="Jogler M."/>
            <person name="Boedeker C."/>
            <person name="Pinto D."/>
            <person name="Vollmers J."/>
            <person name="Rivas-Marin E."/>
            <person name="Kohn T."/>
            <person name="Peeters S.H."/>
            <person name="Heuer A."/>
            <person name="Rast P."/>
            <person name="Oberbeckmann S."/>
            <person name="Bunk B."/>
            <person name="Jeske O."/>
            <person name="Meyerdierks A."/>
            <person name="Storesund J.E."/>
            <person name="Kallscheuer N."/>
            <person name="Luecker S."/>
            <person name="Lage O.M."/>
            <person name="Pohl T."/>
            <person name="Merkel B.J."/>
            <person name="Hornburger P."/>
            <person name="Mueller R.-W."/>
            <person name="Bruemmer F."/>
            <person name="Labrenz M."/>
            <person name="Spormann A.M."/>
            <person name="Op den Camp H."/>
            <person name="Overmann J."/>
            <person name="Amann R."/>
            <person name="Jetten M.S.M."/>
            <person name="Mascher T."/>
            <person name="Medema M.H."/>
            <person name="Devos D.P."/>
            <person name="Kaster A.-K."/>
            <person name="Ovreas L."/>
            <person name="Rohde M."/>
            <person name="Galperin M.Y."/>
            <person name="Jogler C."/>
        </authorList>
    </citation>
    <scope>NUCLEOTIDE SEQUENCE [LARGE SCALE GENOMIC DNA]</scope>
    <source>
        <strain evidence="3 4">Mal33</strain>
    </source>
</reference>
<accession>A0A518IPC5</accession>
<organism evidence="3 4">
    <name type="scientific">Rosistilla oblonga</name>
    <dbReference type="NCBI Taxonomy" id="2527990"/>
    <lineage>
        <taxon>Bacteria</taxon>
        <taxon>Pseudomonadati</taxon>
        <taxon>Planctomycetota</taxon>
        <taxon>Planctomycetia</taxon>
        <taxon>Pirellulales</taxon>
        <taxon>Pirellulaceae</taxon>
        <taxon>Rosistilla</taxon>
    </lineage>
</organism>
<dbReference type="RefSeq" id="WP_145282660.1">
    <property type="nucleotide sequence ID" value="NZ_CP036318.1"/>
</dbReference>
<evidence type="ECO:0000256" key="1">
    <source>
        <dbReference type="SAM" id="MobiDB-lite"/>
    </source>
</evidence>
<keyword evidence="2" id="KW-0732">Signal</keyword>
<keyword evidence="4" id="KW-1185">Reference proteome</keyword>
<evidence type="ECO:0000313" key="4">
    <source>
        <dbReference type="Proteomes" id="UP000316770"/>
    </source>
</evidence>
<protein>
    <submittedName>
        <fullName evidence="3">Uncharacterized protein</fullName>
    </submittedName>
</protein>
<feature type="compositionally biased region" description="Pro residues" evidence="1">
    <location>
        <begin position="87"/>
        <end position="99"/>
    </location>
</feature>
<name>A0A518IPC5_9BACT</name>
<feature type="region of interest" description="Disordered" evidence="1">
    <location>
        <begin position="155"/>
        <end position="183"/>
    </location>
</feature>
<feature type="chain" id="PRO_5021753158" evidence="2">
    <location>
        <begin position="24"/>
        <end position="183"/>
    </location>
</feature>
<dbReference type="Proteomes" id="UP000316770">
    <property type="component" value="Chromosome"/>
</dbReference>
<feature type="signal peptide" evidence="2">
    <location>
        <begin position="1"/>
        <end position="23"/>
    </location>
</feature>
<feature type="compositionally biased region" description="Polar residues" evidence="1">
    <location>
        <begin position="155"/>
        <end position="174"/>
    </location>
</feature>
<proteinExistence type="predicted"/>
<feature type="region of interest" description="Disordered" evidence="1">
    <location>
        <begin position="84"/>
        <end position="107"/>
    </location>
</feature>
<gene>
    <name evidence="3" type="ORF">Mal33_09120</name>
</gene>
<dbReference type="EMBL" id="CP036318">
    <property type="protein sequence ID" value="QDV54946.1"/>
    <property type="molecule type" value="Genomic_DNA"/>
</dbReference>
<dbReference type="AlphaFoldDB" id="A0A518IPC5"/>
<evidence type="ECO:0000256" key="2">
    <source>
        <dbReference type="SAM" id="SignalP"/>
    </source>
</evidence>
<sequence length="183" mass="19807" precursor="true">MRFLTRLIVLFAATAVLVGGASAQSDPTLNSKWHSKYDSAGGPKNDAMVTLMKSGQDQLGSGKYETQFGNGTFTQVRKQIENRQQTPPIPSTGPLPGPNSPNNGATPNDAVYIKGLWHFAGKTGWFKWELYETPQNECKFLGKWGYVENGQAGPTSGKWNGSLRTGNQNGSPPQKNVPLIAIP</sequence>
<evidence type="ECO:0000313" key="3">
    <source>
        <dbReference type="EMBL" id="QDV54946.1"/>
    </source>
</evidence>